<evidence type="ECO:0000259" key="2">
    <source>
        <dbReference type="Pfam" id="PF01408"/>
    </source>
</evidence>
<dbReference type="Pfam" id="PF01408">
    <property type="entry name" value="GFO_IDH_MocA"/>
    <property type="match status" value="1"/>
</dbReference>
<dbReference type="Gene3D" id="3.40.50.720">
    <property type="entry name" value="NAD(P)-binding Rossmann-like Domain"/>
    <property type="match status" value="1"/>
</dbReference>
<feature type="domain" description="GFO/IDH/MocA-like oxidoreductase" evidence="3">
    <location>
        <begin position="136"/>
        <end position="274"/>
    </location>
</feature>
<dbReference type="PANTHER" id="PTHR43818:SF9">
    <property type="entry name" value="HYPOTHETICAL OXIDOREDUCTASE"/>
    <property type="match status" value="1"/>
</dbReference>
<evidence type="ECO:0008006" key="6">
    <source>
        <dbReference type="Google" id="ProtNLM"/>
    </source>
</evidence>
<proteinExistence type="inferred from homology"/>
<evidence type="ECO:0000313" key="4">
    <source>
        <dbReference type="EMBL" id="CAI8038122.1"/>
    </source>
</evidence>
<evidence type="ECO:0000256" key="1">
    <source>
        <dbReference type="ARBA" id="ARBA00010928"/>
    </source>
</evidence>
<protein>
    <recommendedName>
        <fullName evidence="6">Gfo/Idh/MocA family oxidoreductase</fullName>
    </recommendedName>
</protein>
<feature type="domain" description="Gfo/Idh/MocA-like oxidoreductase N-terminal" evidence="2">
    <location>
        <begin position="17"/>
        <end position="125"/>
    </location>
</feature>
<dbReference type="GO" id="GO:0000166">
    <property type="term" value="F:nucleotide binding"/>
    <property type="evidence" value="ECO:0007669"/>
    <property type="project" value="InterPro"/>
</dbReference>
<dbReference type="PANTHER" id="PTHR43818">
    <property type="entry name" value="BCDNA.GH03377"/>
    <property type="match status" value="1"/>
</dbReference>
<dbReference type="EMBL" id="CASHTH010002976">
    <property type="protein sequence ID" value="CAI8038122.1"/>
    <property type="molecule type" value="Genomic_DNA"/>
</dbReference>
<dbReference type="InterPro" id="IPR036291">
    <property type="entry name" value="NAD(P)-bd_dom_sf"/>
</dbReference>
<keyword evidence="5" id="KW-1185">Reference proteome</keyword>
<dbReference type="AlphaFoldDB" id="A0AA35SZD6"/>
<dbReference type="Pfam" id="PF22725">
    <property type="entry name" value="GFO_IDH_MocA_C3"/>
    <property type="match status" value="1"/>
</dbReference>
<comment type="similarity">
    <text evidence="1">Belongs to the Gfo/Idh/MocA family.</text>
</comment>
<evidence type="ECO:0000259" key="3">
    <source>
        <dbReference type="Pfam" id="PF22725"/>
    </source>
</evidence>
<dbReference type="SUPFAM" id="SSF51735">
    <property type="entry name" value="NAD(P)-binding Rossmann-fold domains"/>
    <property type="match status" value="1"/>
</dbReference>
<sequence length="375" mass="40348">MARHRVVALGGNRSHLESYAREFAADPRCELVAVADESDVPQYREGLNRLLAAELDVPYLTLSEALALPGVDVVVSCVDIERRSRVARAVLARGTHLYLDKPLAGSVEDARAIADAADAAGVVTQMLTTVHAPWAQEAKAAVRSGRLGRIGAVHSDMLMAKGRPGTVPAATVRREHGSDGTFTHVAAKRELFDMGVYPVALIHWLTGRRVTSVYGVTGNYFFAEHAALGIEDFGALLLTLDDGTVATACCGRIGMPCHPQVGERRVTLVGEEGLATFTGSDPHIEIYNTEPVITTAPVHPNDPMQMWSSTARETQPPAKDRRVSLQREERSDIAAFLDCLDSGERPEVTARDALHHVEVLMAGYESAASGQAVSI</sequence>
<dbReference type="SUPFAM" id="SSF55347">
    <property type="entry name" value="Glyceraldehyde-3-phosphate dehydrogenase-like, C-terminal domain"/>
    <property type="match status" value="1"/>
</dbReference>
<comment type="caution">
    <text evidence="4">The sequence shown here is derived from an EMBL/GenBank/DDBJ whole genome shotgun (WGS) entry which is preliminary data.</text>
</comment>
<reference evidence="4" key="1">
    <citation type="submission" date="2023-03" db="EMBL/GenBank/DDBJ databases">
        <authorList>
            <person name="Steffen K."/>
            <person name="Cardenas P."/>
        </authorList>
    </citation>
    <scope>NUCLEOTIDE SEQUENCE</scope>
</reference>
<organism evidence="4 5">
    <name type="scientific">Geodia barretti</name>
    <name type="common">Barrett's horny sponge</name>
    <dbReference type="NCBI Taxonomy" id="519541"/>
    <lineage>
        <taxon>Eukaryota</taxon>
        <taxon>Metazoa</taxon>
        <taxon>Porifera</taxon>
        <taxon>Demospongiae</taxon>
        <taxon>Heteroscleromorpha</taxon>
        <taxon>Tetractinellida</taxon>
        <taxon>Astrophorina</taxon>
        <taxon>Geodiidae</taxon>
        <taxon>Geodia</taxon>
    </lineage>
</organism>
<dbReference type="Gene3D" id="3.30.360.10">
    <property type="entry name" value="Dihydrodipicolinate Reductase, domain 2"/>
    <property type="match status" value="1"/>
</dbReference>
<accession>A0AA35SZD6</accession>
<dbReference type="InterPro" id="IPR000683">
    <property type="entry name" value="Gfo/Idh/MocA-like_OxRdtase_N"/>
</dbReference>
<evidence type="ECO:0000313" key="5">
    <source>
        <dbReference type="Proteomes" id="UP001174909"/>
    </source>
</evidence>
<dbReference type="InterPro" id="IPR055170">
    <property type="entry name" value="GFO_IDH_MocA-like_dom"/>
</dbReference>
<dbReference type="Proteomes" id="UP001174909">
    <property type="component" value="Unassembled WGS sequence"/>
</dbReference>
<name>A0AA35SZD6_GEOBA</name>
<gene>
    <name evidence="4" type="ORF">GBAR_LOCUS21263</name>
</gene>
<dbReference type="InterPro" id="IPR050463">
    <property type="entry name" value="Gfo/Idh/MocA_oxidrdct_glycsds"/>
</dbReference>